<keyword evidence="4 7" id="KW-0812">Transmembrane</keyword>
<evidence type="ECO:0000256" key="2">
    <source>
        <dbReference type="ARBA" id="ARBA00022448"/>
    </source>
</evidence>
<dbReference type="AlphaFoldDB" id="A0A2V5K2Y0"/>
<feature type="transmembrane region" description="Helical" evidence="7">
    <location>
        <begin position="258"/>
        <end position="277"/>
    </location>
</feature>
<evidence type="ECO:0000313" key="10">
    <source>
        <dbReference type="Proteomes" id="UP000247476"/>
    </source>
</evidence>
<keyword evidence="6 7" id="KW-0472">Membrane</keyword>
<dbReference type="InterPro" id="IPR000515">
    <property type="entry name" value="MetI-like"/>
</dbReference>
<evidence type="ECO:0000256" key="6">
    <source>
        <dbReference type="ARBA" id="ARBA00023136"/>
    </source>
</evidence>
<dbReference type="OrthoDB" id="9810086at2"/>
<evidence type="ECO:0000256" key="3">
    <source>
        <dbReference type="ARBA" id="ARBA00022475"/>
    </source>
</evidence>
<comment type="subcellular location">
    <subcellularLocation>
        <location evidence="1 7">Cell membrane</location>
        <topology evidence="1 7">Multi-pass membrane protein</topology>
    </subcellularLocation>
</comment>
<name>A0A2V5K2Y0_9BACL</name>
<keyword evidence="2 7" id="KW-0813">Transport</keyword>
<dbReference type="RefSeq" id="WP_110841313.1">
    <property type="nucleotide sequence ID" value="NZ_QJVJ01000007.1"/>
</dbReference>
<evidence type="ECO:0000256" key="7">
    <source>
        <dbReference type="RuleBase" id="RU363032"/>
    </source>
</evidence>
<organism evidence="9 10">
    <name type="scientific">Paenibacillus flagellatus</name>
    <dbReference type="NCBI Taxonomy" id="2211139"/>
    <lineage>
        <taxon>Bacteria</taxon>
        <taxon>Bacillati</taxon>
        <taxon>Bacillota</taxon>
        <taxon>Bacilli</taxon>
        <taxon>Bacillales</taxon>
        <taxon>Paenibacillaceae</taxon>
        <taxon>Paenibacillus</taxon>
    </lineage>
</organism>
<comment type="similarity">
    <text evidence="7">Belongs to the binding-protein-dependent transport system permease family.</text>
</comment>
<evidence type="ECO:0000259" key="8">
    <source>
        <dbReference type="PROSITE" id="PS50928"/>
    </source>
</evidence>
<evidence type="ECO:0000256" key="1">
    <source>
        <dbReference type="ARBA" id="ARBA00004651"/>
    </source>
</evidence>
<dbReference type="CDD" id="cd06261">
    <property type="entry name" value="TM_PBP2"/>
    <property type="match status" value="1"/>
</dbReference>
<keyword evidence="10" id="KW-1185">Reference proteome</keyword>
<feature type="transmembrane region" description="Helical" evidence="7">
    <location>
        <begin position="79"/>
        <end position="100"/>
    </location>
</feature>
<accession>A0A2V5K2Y0</accession>
<evidence type="ECO:0000256" key="5">
    <source>
        <dbReference type="ARBA" id="ARBA00022989"/>
    </source>
</evidence>
<dbReference type="InterPro" id="IPR035906">
    <property type="entry name" value="MetI-like_sf"/>
</dbReference>
<dbReference type="EMBL" id="QJVJ01000007">
    <property type="protein sequence ID" value="PYI53541.1"/>
    <property type="molecule type" value="Genomic_DNA"/>
</dbReference>
<dbReference type="Gene3D" id="1.10.3720.10">
    <property type="entry name" value="MetI-like"/>
    <property type="match status" value="1"/>
</dbReference>
<dbReference type="SUPFAM" id="SSF161098">
    <property type="entry name" value="MetI-like"/>
    <property type="match status" value="1"/>
</dbReference>
<dbReference type="GO" id="GO:0005886">
    <property type="term" value="C:plasma membrane"/>
    <property type="evidence" value="ECO:0007669"/>
    <property type="project" value="UniProtKB-SubCell"/>
</dbReference>
<feature type="transmembrane region" description="Helical" evidence="7">
    <location>
        <begin position="144"/>
        <end position="162"/>
    </location>
</feature>
<proteinExistence type="inferred from homology"/>
<dbReference type="Proteomes" id="UP000247476">
    <property type="component" value="Unassembled WGS sequence"/>
</dbReference>
<protein>
    <submittedName>
        <fullName evidence="9">Sugar ABC transporter permease</fullName>
    </submittedName>
</protein>
<dbReference type="PROSITE" id="PS50928">
    <property type="entry name" value="ABC_TM1"/>
    <property type="match status" value="1"/>
</dbReference>
<comment type="caution">
    <text evidence="9">The sequence shown here is derived from an EMBL/GenBank/DDBJ whole genome shotgun (WGS) entry which is preliminary data.</text>
</comment>
<dbReference type="GO" id="GO:0055085">
    <property type="term" value="P:transmembrane transport"/>
    <property type="evidence" value="ECO:0007669"/>
    <property type="project" value="InterPro"/>
</dbReference>
<feature type="transmembrane region" description="Helical" evidence="7">
    <location>
        <begin position="183"/>
        <end position="205"/>
    </location>
</feature>
<dbReference type="PANTHER" id="PTHR43744:SF9">
    <property type="entry name" value="POLYGALACTURONAN_RHAMNOGALACTURONAN TRANSPORT SYSTEM PERMEASE PROTEIN YTCP"/>
    <property type="match status" value="1"/>
</dbReference>
<gene>
    <name evidence="9" type="ORF">DLM86_17420</name>
</gene>
<dbReference type="Pfam" id="PF00528">
    <property type="entry name" value="BPD_transp_1"/>
    <property type="match status" value="1"/>
</dbReference>
<keyword evidence="3" id="KW-1003">Cell membrane</keyword>
<dbReference type="PANTHER" id="PTHR43744">
    <property type="entry name" value="ABC TRANSPORTER PERMEASE PROTEIN MG189-RELATED-RELATED"/>
    <property type="match status" value="1"/>
</dbReference>
<evidence type="ECO:0000256" key="4">
    <source>
        <dbReference type="ARBA" id="ARBA00022692"/>
    </source>
</evidence>
<reference evidence="9 10" key="1">
    <citation type="submission" date="2018-05" db="EMBL/GenBank/DDBJ databases">
        <title>Paenibacillus flagellatus sp. nov., isolated from selenium mineral soil.</title>
        <authorList>
            <person name="Dai X."/>
        </authorList>
    </citation>
    <scope>NUCLEOTIDE SEQUENCE [LARGE SCALE GENOMIC DNA]</scope>
    <source>
        <strain evidence="9 10">DXL2</strain>
    </source>
</reference>
<sequence length="292" mass="33013">MKVQRSFGEKLSDAAIVIVNFLVVAVTLYPFLYVVSMSISDPVYAMRQEVFLFPKGFSTEAYKIVFENPDIWKSYYNTVWYTAVGTTISVALTVTAGYVLSRKSFFARTPILFFIAFTMFFSGGLIPAFLIVNDLQLYNTRWAIILPGAVGAFYIIMARTFFEAIPESLQESAKIDGANEMRILVSIMLPLSKPITAVLVLFYAVGYWNSYFSALIYLSDAKLQPLQLYLYKILVKQEMSLMEGVTDQFERALVGAQIKYAAIIVAILPIIFIYPFLQRFFVKGVMIGAIKE</sequence>
<feature type="transmembrane region" description="Helical" evidence="7">
    <location>
        <begin position="112"/>
        <end position="132"/>
    </location>
</feature>
<keyword evidence="5 7" id="KW-1133">Transmembrane helix</keyword>
<feature type="domain" description="ABC transmembrane type-1" evidence="8">
    <location>
        <begin position="75"/>
        <end position="272"/>
    </location>
</feature>
<evidence type="ECO:0000313" key="9">
    <source>
        <dbReference type="EMBL" id="PYI53541.1"/>
    </source>
</evidence>
<feature type="transmembrane region" description="Helical" evidence="7">
    <location>
        <begin position="12"/>
        <end position="32"/>
    </location>
</feature>